<name>A0ABQ2YB24_9NEIS</name>
<dbReference type="SUPFAM" id="SSF103473">
    <property type="entry name" value="MFS general substrate transporter"/>
    <property type="match status" value="1"/>
</dbReference>
<dbReference type="Gene3D" id="1.20.1250.20">
    <property type="entry name" value="MFS general substrate transporter like domains"/>
    <property type="match status" value="2"/>
</dbReference>
<feature type="transmembrane region" description="Helical" evidence="4">
    <location>
        <begin position="309"/>
        <end position="330"/>
    </location>
</feature>
<dbReference type="EMBL" id="BMYW01000001">
    <property type="protein sequence ID" value="GGX77506.1"/>
    <property type="molecule type" value="Genomic_DNA"/>
</dbReference>
<reference evidence="7" key="1">
    <citation type="journal article" date="2019" name="Int. J. Syst. Evol. Microbiol.">
        <title>The Global Catalogue of Microorganisms (GCM) 10K type strain sequencing project: providing services to taxonomists for standard genome sequencing and annotation.</title>
        <authorList>
            <consortium name="The Broad Institute Genomics Platform"/>
            <consortium name="The Broad Institute Genome Sequencing Center for Infectious Disease"/>
            <person name="Wu L."/>
            <person name="Ma J."/>
        </authorList>
    </citation>
    <scope>NUCLEOTIDE SEQUENCE [LARGE SCALE GENOMIC DNA]</scope>
    <source>
        <strain evidence="7">KCTC 32041</strain>
    </source>
</reference>
<feature type="transmembrane region" description="Helical" evidence="4">
    <location>
        <begin position="253"/>
        <end position="272"/>
    </location>
</feature>
<keyword evidence="2 4" id="KW-1133">Transmembrane helix</keyword>
<dbReference type="PANTHER" id="PTHR23523">
    <property type="match status" value="1"/>
</dbReference>
<keyword evidence="1 4" id="KW-0812">Transmembrane</keyword>
<feature type="transmembrane region" description="Helical" evidence="4">
    <location>
        <begin position="376"/>
        <end position="398"/>
    </location>
</feature>
<sequence length="405" mass="42409">MAESRVVAAPAALAGELPLAALLLLALVALNLRPFITSVGPLLEPLRAATGLSFRAAAVMTALPFLLMGVLAFVGAQLAQRIGERRTVALALLLLAAGCASRLWAADAAALIAGAGVAGAGVAAIQALMPGVAKRLFPQRVGLAMGIYSAALVGGGALGATASPWLEHYGGWRLGLAVWLLPALLGLGLWLQQTAGLSLAAGPGEGGLSMRRFFRNRRAWQLALYFGLTNSGYSSLVAWLPSFYREQGQAAQAAANLLAWMALLQAAAAFALPFLSRHQHDRRAMLWLALACQAAGFAGLALQPQLAPWLWAALAGIGLGGFFSLSLIVVLEHLPDVRQAGLLAAFVQGCGFLITAAGPWLLGWFRDRGGSFATGWWWHCAIVLAMALLTVCFAPASYRRSMRGI</sequence>
<evidence type="ECO:0000259" key="5">
    <source>
        <dbReference type="PROSITE" id="PS50850"/>
    </source>
</evidence>
<dbReference type="PROSITE" id="PS50850">
    <property type="entry name" value="MFS"/>
    <property type="match status" value="1"/>
</dbReference>
<feature type="transmembrane region" description="Helical" evidence="4">
    <location>
        <begin position="12"/>
        <end position="32"/>
    </location>
</feature>
<accession>A0ABQ2YB24</accession>
<evidence type="ECO:0000313" key="6">
    <source>
        <dbReference type="EMBL" id="GGX77506.1"/>
    </source>
</evidence>
<dbReference type="Pfam" id="PF07690">
    <property type="entry name" value="MFS_1"/>
    <property type="match status" value="1"/>
</dbReference>
<feature type="transmembrane region" description="Helical" evidence="4">
    <location>
        <begin position="88"/>
        <end position="105"/>
    </location>
</feature>
<gene>
    <name evidence="6" type="ORF">GCM10011290_01050</name>
</gene>
<protein>
    <submittedName>
        <fullName evidence="6">MFS transporter</fullName>
    </submittedName>
</protein>
<organism evidence="6 7">
    <name type="scientific">Vogesella alkaliphila</name>
    <dbReference type="NCBI Taxonomy" id="1193621"/>
    <lineage>
        <taxon>Bacteria</taxon>
        <taxon>Pseudomonadati</taxon>
        <taxon>Pseudomonadota</taxon>
        <taxon>Betaproteobacteria</taxon>
        <taxon>Neisseriales</taxon>
        <taxon>Chromobacteriaceae</taxon>
        <taxon>Vogesella</taxon>
    </lineage>
</organism>
<keyword evidence="3 4" id="KW-0472">Membrane</keyword>
<feature type="transmembrane region" description="Helical" evidence="4">
    <location>
        <begin position="342"/>
        <end position="364"/>
    </location>
</feature>
<dbReference type="RefSeq" id="WP_229800159.1">
    <property type="nucleotide sequence ID" value="NZ_BMYW01000001.1"/>
</dbReference>
<evidence type="ECO:0000313" key="7">
    <source>
        <dbReference type="Proteomes" id="UP000600877"/>
    </source>
</evidence>
<dbReference type="InterPro" id="IPR020846">
    <property type="entry name" value="MFS_dom"/>
</dbReference>
<proteinExistence type="predicted"/>
<feature type="transmembrane region" description="Helical" evidence="4">
    <location>
        <begin position="141"/>
        <end position="166"/>
    </location>
</feature>
<dbReference type="NCBIfam" id="NF007256">
    <property type="entry name" value="PRK09705.1"/>
    <property type="match status" value="1"/>
</dbReference>
<feature type="transmembrane region" description="Helical" evidence="4">
    <location>
        <begin position="111"/>
        <end position="129"/>
    </location>
</feature>
<keyword evidence="7" id="KW-1185">Reference proteome</keyword>
<feature type="transmembrane region" description="Helical" evidence="4">
    <location>
        <begin position="172"/>
        <end position="191"/>
    </location>
</feature>
<feature type="domain" description="Major facilitator superfamily (MFS) profile" evidence="5">
    <location>
        <begin position="19"/>
        <end position="398"/>
    </location>
</feature>
<feature type="transmembrane region" description="Helical" evidence="4">
    <location>
        <begin position="284"/>
        <end position="303"/>
    </location>
</feature>
<dbReference type="InterPro" id="IPR011701">
    <property type="entry name" value="MFS"/>
</dbReference>
<dbReference type="InterPro" id="IPR036259">
    <property type="entry name" value="MFS_trans_sf"/>
</dbReference>
<feature type="transmembrane region" description="Helical" evidence="4">
    <location>
        <begin position="219"/>
        <end position="241"/>
    </location>
</feature>
<dbReference type="PANTHER" id="PTHR23523:SF1">
    <property type="entry name" value="CYANATE TRANSPORT PROTEIN CYNX"/>
    <property type="match status" value="1"/>
</dbReference>
<evidence type="ECO:0000256" key="3">
    <source>
        <dbReference type="ARBA" id="ARBA00023136"/>
    </source>
</evidence>
<dbReference type="Proteomes" id="UP000600877">
    <property type="component" value="Unassembled WGS sequence"/>
</dbReference>
<feature type="transmembrane region" description="Helical" evidence="4">
    <location>
        <begin position="52"/>
        <end position="76"/>
    </location>
</feature>
<evidence type="ECO:0000256" key="4">
    <source>
        <dbReference type="SAM" id="Phobius"/>
    </source>
</evidence>
<dbReference type="InterPro" id="IPR052524">
    <property type="entry name" value="MFS_Cyanate_Porter"/>
</dbReference>
<evidence type="ECO:0000256" key="1">
    <source>
        <dbReference type="ARBA" id="ARBA00022692"/>
    </source>
</evidence>
<evidence type="ECO:0000256" key="2">
    <source>
        <dbReference type="ARBA" id="ARBA00022989"/>
    </source>
</evidence>
<comment type="caution">
    <text evidence="6">The sequence shown here is derived from an EMBL/GenBank/DDBJ whole genome shotgun (WGS) entry which is preliminary data.</text>
</comment>